<dbReference type="Proteomes" id="UP000887159">
    <property type="component" value="Unassembled WGS sequence"/>
</dbReference>
<evidence type="ECO:0000313" key="2">
    <source>
        <dbReference type="EMBL" id="GFY28804.1"/>
    </source>
</evidence>
<dbReference type="AlphaFoldDB" id="A0A8X7BFL9"/>
<keyword evidence="3" id="KW-1185">Reference proteome</keyword>
<sequence length="122" mass="13054">MLHIALLLLQENNITYSTTKYQKLISFFFPVSGISGLPDLSNISPGDLPNLSALPDVPNIDLSPGDLPNLSNLPDLSNISPGDLPDLSQLPDLSNISPGDLPSLSGLGLPSRKFLFLKSYIP</sequence>
<reference evidence="2" key="1">
    <citation type="submission" date="2020-08" db="EMBL/GenBank/DDBJ databases">
        <title>Multicomponent nature underlies the extraordinary mechanical properties of spider dragline silk.</title>
        <authorList>
            <person name="Kono N."/>
            <person name="Nakamura H."/>
            <person name="Mori M."/>
            <person name="Yoshida Y."/>
            <person name="Ohtoshi R."/>
            <person name="Malay A.D."/>
            <person name="Moran D.A.P."/>
            <person name="Tomita M."/>
            <person name="Numata K."/>
            <person name="Arakawa K."/>
        </authorList>
    </citation>
    <scope>NUCLEOTIDE SEQUENCE</scope>
</reference>
<comment type="caution">
    <text evidence="2">The sequence shown here is derived from an EMBL/GenBank/DDBJ whole genome shotgun (WGS) entry which is preliminary data.</text>
</comment>
<organism evidence="2 3">
    <name type="scientific">Trichonephila clavipes</name>
    <name type="common">Golden silk orbweaver</name>
    <name type="synonym">Nephila clavipes</name>
    <dbReference type="NCBI Taxonomy" id="2585209"/>
    <lineage>
        <taxon>Eukaryota</taxon>
        <taxon>Metazoa</taxon>
        <taxon>Ecdysozoa</taxon>
        <taxon>Arthropoda</taxon>
        <taxon>Chelicerata</taxon>
        <taxon>Arachnida</taxon>
        <taxon>Araneae</taxon>
        <taxon>Araneomorphae</taxon>
        <taxon>Entelegynae</taxon>
        <taxon>Araneoidea</taxon>
        <taxon>Nephilidae</taxon>
        <taxon>Trichonephila</taxon>
    </lineage>
</organism>
<protein>
    <submittedName>
        <fullName evidence="2">Uncharacterized protein</fullName>
    </submittedName>
</protein>
<evidence type="ECO:0000313" key="3">
    <source>
        <dbReference type="Proteomes" id="UP000887159"/>
    </source>
</evidence>
<name>A0A8X7BFL9_TRICX</name>
<proteinExistence type="predicted"/>
<gene>
    <name evidence="2" type="ORF">TNCV_4719392</name>
</gene>
<accession>A0A8X7BFL9</accession>
<feature type="region of interest" description="Disordered" evidence="1">
    <location>
        <begin position="73"/>
        <end position="93"/>
    </location>
</feature>
<dbReference type="EMBL" id="BMAU01021387">
    <property type="protein sequence ID" value="GFY28804.1"/>
    <property type="molecule type" value="Genomic_DNA"/>
</dbReference>
<evidence type="ECO:0000256" key="1">
    <source>
        <dbReference type="SAM" id="MobiDB-lite"/>
    </source>
</evidence>